<protein>
    <submittedName>
        <fullName evidence="9">DUF4433 domain-containing protein</fullName>
    </submittedName>
</protein>
<keyword evidence="1 6" id="KW-1277">Toxin-antitoxin system</keyword>
<evidence type="ECO:0000256" key="5">
    <source>
        <dbReference type="ARBA" id="ARBA00023125"/>
    </source>
</evidence>
<keyword evidence="5 6" id="KW-0238">DNA-binding</keyword>
<evidence type="ECO:0000256" key="1">
    <source>
        <dbReference type="ARBA" id="ARBA00022649"/>
    </source>
</evidence>
<keyword evidence="4" id="KW-0548">Nucleotidyltransferase</keyword>
<dbReference type="GO" id="GO:0016757">
    <property type="term" value="F:glycosyltransferase activity"/>
    <property type="evidence" value="ECO:0007669"/>
    <property type="project" value="UniProtKB-KW"/>
</dbReference>
<dbReference type="GO" id="GO:0003677">
    <property type="term" value="F:DNA binding"/>
    <property type="evidence" value="ECO:0007669"/>
    <property type="project" value="UniProtKB-UniRule"/>
</dbReference>
<evidence type="ECO:0000256" key="2">
    <source>
        <dbReference type="ARBA" id="ARBA00022676"/>
    </source>
</evidence>
<evidence type="ECO:0000256" key="6">
    <source>
        <dbReference type="PROSITE-ProRule" id="PRU01362"/>
    </source>
</evidence>
<dbReference type="GO" id="GO:0016779">
    <property type="term" value="F:nucleotidyltransferase activity"/>
    <property type="evidence" value="ECO:0007669"/>
    <property type="project" value="UniProtKB-KW"/>
</dbReference>
<keyword evidence="10" id="KW-1185">Reference proteome</keyword>
<gene>
    <name evidence="9" type="ORF">J2I47_10620</name>
</gene>
<proteinExistence type="inferred from homology"/>
<comment type="caution">
    <text evidence="6">Lacks conserved residue(s) required for the propagation of feature annotation.</text>
</comment>
<feature type="region of interest" description="Disordered" evidence="7">
    <location>
        <begin position="68"/>
        <end position="102"/>
    </location>
</feature>
<organism evidence="9 10">
    <name type="scientific">Fibrella rubiginis</name>
    <dbReference type="NCBI Taxonomy" id="2817060"/>
    <lineage>
        <taxon>Bacteria</taxon>
        <taxon>Pseudomonadati</taxon>
        <taxon>Bacteroidota</taxon>
        <taxon>Cytophagia</taxon>
        <taxon>Cytophagales</taxon>
        <taxon>Spirosomataceae</taxon>
        <taxon>Fibrella</taxon>
    </lineage>
</organism>
<dbReference type="EMBL" id="JAFMYV010000004">
    <property type="protein sequence ID" value="MBO0936998.1"/>
    <property type="molecule type" value="Genomic_DNA"/>
</dbReference>
<feature type="domain" description="DarT" evidence="8">
    <location>
        <begin position="158"/>
        <end position="317"/>
    </location>
</feature>
<dbReference type="RefSeq" id="WP_207364553.1">
    <property type="nucleotide sequence ID" value="NZ_JAFMYV010000004.1"/>
</dbReference>
<dbReference type="Proteomes" id="UP000664034">
    <property type="component" value="Unassembled WGS sequence"/>
</dbReference>
<name>A0A939K4R8_9BACT</name>
<evidence type="ECO:0000256" key="7">
    <source>
        <dbReference type="SAM" id="MobiDB-lite"/>
    </source>
</evidence>
<sequence length="317" mass="38071">MEIVIFIVIVGVLSYLYLEEEKRKERQRWAEWWEEERERQRLQTEREKQKAECLRQRRIDEEKERVRQQAEQERRVQQDETAEREREAAQRSKQEVEARRKREAEQQIQAQIQATERARVEKEKTQRAERQLLQLNLSSERKNNYEKFAQVLQENSILTLYHFTDRANISSIKENGALLSWWYCEQNDINILKPGSDETSKSLDRHYNLQDYVRLSFTPNHPMMYVAKLQGRIQDPVVLKINPEICFFQETKFSDMNATKTGHKCGPTIEDLMRIRFAVVKQNTHFNLSDEDKPHYQAEVLVKTRLPIEWITNINAF</sequence>
<evidence type="ECO:0000313" key="10">
    <source>
        <dbReference type="Proteomes" id="UP000664034"/>
    </source>
</evidence>
<reference evidence="9" key="1">
    <citation type="submission" date="2021-03" db="EMBL/GenBank/DDBJ databases">
        <title>Fibrella sp. HMF5335 genome sequencing and assembly.</title>
        <authorList>
            <person name="Kang H."/>
            <person name="Kim H."/>
            <person name="Bae S."/>
            <person name="Joh K."/>
        </authorList>
    </citation>
    <scope>NUCLEOTIDE SEQUENCE</scope>
    <source>
        <strain evidence="9">HMF5335</strain>
    </source>
</reference>
<accession>A0A939K4R8</accession>
<keyword evidence="3" id="KW-0808">Transferase</keyword>
<keyword evidence="2" id="KW-0328">Glycosyltransferase</keyword>
<comment type="similarity">
    <text evidence="6">Belongs to the DarT ADP-ribosyltransferase family.</text>
</comment>
<evidence type="ECO:0000256" key="4">
    <source>
        <dbReference type="ARBA" id="ARBA00022695"/>
    </source>
</evidence>
<evidence type="ECO:0000313" key="9">
    <source>
        <dbReference type="EMBL" id="MBO0936998.1"/>
    </source>
</evidence>
<comment type="caution">
    <text evidence="9">The sequence shown here is derived from an EMBL/GenBank/DDBJ whole genome shotgun (WGS) entry which is preliminary data.</text>
</comment>
<dbReference type="PROSITE" id="PS52018">
    <property type="entry name" value="DART"/>
    <property type="match status" value="1"/>
</dbReference>
<dbReference type="AlphaFoldDB" id="A0A939K4R8"/>
<dbReference type="Pfam" id="PF14487">
    <property type="entry name" value="DarT"/>
    <property type="match status" value="1"/>
</dbReference>
<evidence type="ECO:0000259" key="8">
    <source>
        <dbReference type="PROSITE" id="PS52018"/>
    </source>
</evidence>
<dbReference type="InterPro" id="IPR029494">
    <property type="entry name" value="DarT"/>
</dbReference>
<evidence type="ECO:0000256" key="3">
    <source>
        <dbReference type="ARBA" id="ARBA00022679"/>
    </source>
</evidence>